<feature type="signal peptide" evidence="1">
    <location>
        <begin position="1"/>
        <end position="23"/>
    </location>
</feature>
<keyword evidence="3" id="KW-1185">Reference proteome</keyword>
<dbReference type="OrthoDB" id="832379at2"/>
<dbReference type="RefSeq" id="WP_160129622.1">
    <property type="nucleotide sequence ID" value="NZ_CP019288.1"/>
</dbReference>
<gene>
    <name evidence="2" type="ORF">IMCC3317_23260</name>
</gene>
<feature type="chain" id="PRO_5029657351" description="Lipoprotein" evidence="1">
    <location>
        <begin position="24"/>
        <end position="353"/>
    </location>
</feature>
<sequence>MKKQLLKTTLLALIGFLSFSCSDLDDNEEIGTVDLVNLIEQESELFGLIERVAKTDDEDEITCIKFLYSFTMLEFDSSLMVVNQHVVSSDPQFSVLLENIPAGNSIGISFPIQSTLASGEEFLIQNKDELKIAIDDCIALQQDQIAGNCRQLLQECVWIVSHDDQTVDAYENAVFDVADDGTFKFYNNGELHEGTWIVYFIEDELHTNVTFDEPGITADDWNFDWKTQILPDNIMTFTNSNESFTLTQECEEENYCTQLIFSECEDVVGSEISEFVFQDYIPCILQIEDLAELTTDDTIAFYETVTDADTETNPLSQSSYQNTLPEQTIYVRVYYLTIDEFFIIPITIRSTSC</sequence>
<accession>A0A7L4ZJZ9</accession>
<organism evidence="2 3">
    <name type="scientific">Kordia antarctica</name>
    <dbReference type="NCBI Taxonomy" id="1218801"/>
    <lineage>
        <taxon>Bacteria</taxon>
        <taxon>Pseudomonadati</taxon>
        <taxon>Bacteroidota</taxon>
        <taxon>Flavobacteriia</taxon>
        <taxon>Flavobacteriales</taxon>
        <taxon>Flavobacteriaceae</taxon>
        <taxon>Kordia</taxon>
    </lineage>
</organism>
<dbReference type="AlphaFoldDB" id="A0A7L4ZJZ9"/>
<dbReference type="PROSITE" id="PS51257">
    <property type="entry name" value="PROKAR_LIPOPROTEIN"/>
    <property type="match status" value="1"/>
</dbReference>
<dbReference type="EMBL" id="CP019288">
    <property type="protein sequence ID" value="QHI36955.1"/>
    <property type="molecule type" value="Genomic_DNA"/>
</dbReference>
<evidence type="ECO:0008006" key="4">
    <source>
        <dbReference type="Google" id="ProtNLM"/>
    </source>
</evidence>
<evidence type="ECO:0000256" key="1">
    <source>
        <dbReference type="SAM" id="SignalP"/>
    </source>
</evidence>
<evidence type="ECO:0000313" key="3">
    <source>
        <dbReference type="Proteomes" id="UP000464657"/>
    </source>
</evidence>
<dbReference type="Proteomes" id="UP000464657">
    <property type="component" value="Chromosome"/>
</dbReference>
<evidence type="ECO:0000313" key="2">
    <source>
        <dbReference type="EMBL" id="QHI36955.1"/>
    </source>
</evidence>
<name>A0A7L4ZJZ9_9FLAO</name>
<proteinExistence type="predicted"/>
<keyword evidence="1" id="KW-0732">Signal</keyword>
<protein>
    <recommendedName>
        <fullName evidence="4">Lipoprotein</fullName>
    </recommendedName>
</protein>
<dbReference type="KEGG" id="kan:IMCC3317_23260"/>
<reference evidence="2 3" key="1">
    <citation type="journal article" date="2013" name="Int. J. Syst. Evol. Microbiol.">
        <title>Kordia antarctica sp. nov., isolated from Antarctic seawater.</title>
        <authorList>
            <person name="Baek K."/>
            <person name="Choi A."/>
            <person name="Kang I."/>
            <person name="Lee K."/>
            <person name="Cho J.C."/>
        </authorList>
    </citation>
    <scope>NUCLEOTIDE SEQUENCE [LARGE SCALE GENOMIC DNA]</scope>
    <source>
        <strain evidence="2 3">IMCC3317</strain>
    </source>
</reference>